<evidence type="ECO:0000259" key="2">
    <source>
        <dbReference type="Pfam" id="PF17800"/>
    </source>
</evidence>
<feature type="compositionally biased region" description="Basic and acidic residues" evidence="1">
    <location>
        <begin position="221"/>
        <end position="241"/>
    </location>
</feature>
<name>A0AA38LN04_TAXCH</name>
<keyword evidence="4" id="KW-1185">Reference proteome</keyword>
<feature type="compositionally biased region" description="Acidic residues" evidence="1">
    <location>
        <begin position="81"/>
        <end position="91"/>
    </location>
</feature>
<feature type="compositionally biased region" description="Polar residues" evidence="1">
    <location>
        <begin position="267"/>
        <end position="285"/>
    </location>
</feature>
<feature type="compositionally biased region" description="Basic and acidic residues" evidence="1">
    <location>
        <begin position="133"/>
        <end position="146"/>
    </location>
</feature>
<accession>A0AA38LN04</accession>
<gene>
    <name evidence="3" type="ORF">KI387_000358</name>
</gene>
<comment type="caution">
    <text evidence="3">The sequence shown here is derived from an EMBL/GenBank/DDBJ whole genome shotgun (WGS) entry which is preliminary data.</text>
</comment>
<organism evidence="3 4">
    <name type="scientific">Taxus chinensis</name>
    <name type="common">Chinese yew</name>
    <name type="synonym">Taxus wallichiana var. chinensis</name>
    <dbReference type="NCBI Taxonomy" id="29808"/>
    <lineage>
        <taxon>Eukaryota</taxon>
        <taxon>Viridiplantae</taxon>
        <taxon>Streptophyta</taxon>
        <taxon>Embryophyta</taxon>
        <taxon>Tracheophyta</taxon>
        <taxon>Spermatophyta</taxon>
        <taxon>Pinopsida</taxon>
        <taxon>Pinidae</taxon>
        <taxon>Conifers II</taxon>
        <taxon>Cupressales</taxon>
        <taxon>Taxaceae</taxon>
        <taxon>Taxus</taxon>
    </lineage>
</organism>
<feature type="compositionally biased region" description="Polar residues" evidence="1">
    <location>
        <begin position="95"/>
        <end position="104"/>
    </location>
</feature>
<feature type="compositionally biased region" description="Acidic residues" evidence="1">
    <location>
        <begin position="147"/>
        <end position="199"/>
    </location>
</feature>
<reference evidence="3 4" key="1">
    <citation type="journal article" date="2021" name="Nat. Plants">
        <title>The Taxus genome provides insights into paclitaxel biosynthesis.</title>
        <authorList>
            <person name="Xiong X."/>
            <person name="Gou J."/>
            <person name="Liao Q."/>
            <person name="Li Y."/>
            <person name="Zhou Q."/>
            <person name="Bi G."/>
            <person name="Li C."/>
            <person name="Du R."/>
            <person name="Wang X."/>
            <person name="Sun T."/>
            <person name="Guo L."/>
            <person name="Liang H."/>
            <person name="Lu P."/>
            <person name="Wu Y."/>
            <person name="Zhang Z."/>
            <person name="Ro D.K."/>
            <person name="Shang Y."/>
            <person name="Huang S."/>
            <person name="Yan J."/>
        </authorList>
    </citation>
    <scope>NUCLEOTIDE SEQUENCE [LARGE SCALE GENOMIC DNA]</scope>
    <source>
        <strain evidence="3">Ta-2019</strain>
    </source>
</reference>
<feature type="domain" description="Nucleoplasmin-like" evidence="2">
    <location>
        <begin position="1"/>
        <end position="80"/>
    </location>
</feature>
<feature type="compositionally biased region" description="Basic and acidic residues" evidence="1">
    <location>
        <begin position="107"/>
        <end position="116"/>
    </location>
</feature>
<evidence type="ECO:0000256" key="1">
    <source>
        <dbReference type="SAM" id="MobiDB-lite"/>
    </source>
</evidence>
<dbReference type="Pfam" id="PF17800">
    <property type="entry name" value="NPL"/>
    <property type="match status" value="1"/>
</dbReference>
<sequence length="296" mass="32131">VEVKPGQSLVCSAGEDRYTHLSQVALGEGSKSDERVAVYIHMDEKKIMIGSCLRGSCDQFGLDLILEKKFNVSHSSKTANDESESDDDDEIVPSVLTTKENGSKQPGKPEKAKKFESGPVAMPEKPIKGVLKVKPETPKQPAKVDNDESDDEESDDDDDEAMEDVIASEDDEEDDEDDSDEDDDDDDDDDDDESDESDEETPKAPVGKKRPAPDSVTKTPVTDKKAKVFTPEGRKTGDNKKNVHVATPHPGAKQGKKKGMETPGGPKQQTPVSKETPKSNASTPATLKKFGCQPCQ</sequence>
<feature type="non-terminal residue" evidence="3">
    <location>
        <position position="296"/>
    </location>
</feature>
<dbReference type="InterPro" id="IPR041232">
    <property type="entry name" value="NPL"/>
</dbReference>
<evidence type="ECO:0000313" key="4">
    <source>
        <dbReference type="Proteomes" id="UP000824469"/>
    </source>
</evidence>
<proteinExistence type="predicted"/>
<dbReference type="EMBL" id="JAHRHJ020000001">
    <property type="protein sequence ID" value="KAH9328250.1"/>
    <property type="molecule type" value="Genomic_DNA"/>
</dbReference>
<evidence type="ECO:0000313" key="3">
    <source>
        <dbReference type="EMBL" id="KAH9328250.1"/>
    </source>
</evidence>
<dbReference type="Gene3D" id="2.60.120.340">
    <property type="entry name" value="Nucleoplasmin core domain"/>
    <property type="match status" value="1"/>
</dbReference>
<feature type="region of interest" description="Disordered" evidence="1">
    <location>
        <begin position="76"/>
        <end position="296"/>
    </location>
</feature>
<dbReference type="OMA" id="GKNEVHI"/>
<protein>
    <recommendedName>
        <fullName evidence="2">Nucleoplasmin-like domain-containing protein</fullName>
    </recommendedName>
</protein>
<dbReference type="AlphaFoldDB" id="A0AA38LN04"/>
<dbReference type="Proteomes" id="UP000824469">
    <property type="component" value="Unassembled WGS sequence"/>
</dbReference>
<feature type="non-terminal residue" evidence="3">
    <location>
        <position position="1"/>
    </location>
</feature>